<protein>
    <submittedName>
        <fullName evidence="4">RNA methyltransferase</fullName>
    </submittedName>
</protein>
<reference evidence="4 5" key="1">
    <citation type="submission" date="2015-11" db="EMBL/GenBank/DDBJ databases">
        <title>Draft genome of Sulfurovum riftiae 1812E, a member of the Epsilonproteobacteria isolated from the tube of the deep-sea hydrothermal vent tubewom Riftia pachyptila.</title>
        <authorList>
            <person name="Vetriani C."/>
            <person name="Giovannelli D."/>
        </authorList>
    </citation>
    <scope>NUCLEOTIDE SEQUENCE [LARGE SCALE GENOMIC DNA]</scope>
    <source>
        <strain evidence="4 5">1812E</strain>
    </source>
</reference>
<dbReference type="InterPro" id="IPR029026">
    <property type="entry name" value="tRNA_m1G_MTases_N"/>
</dbReference>
<dbReference type="SUPFAM" id="SSF55315">
    <property type="entry name" value="L30e-like"/>
    <property type="match status" value="1"/>
</dbReference>
<dbReference type="RefSeq" id="WP_067328854.1">
    <property type="nucleotide sequence ID" value="NZ_LNKT01000001.1"/>
</dbReference>
<dbReference type="EMBL" id="LNKT01000001">
    <property type="protein sequence ID" value="KYJ87754.1"/>
    <property type="molecule type" value="Genomic_DNA"/>
</dbReference>
<dbReference type="Gene3D" id="3.30.1330.30">
    <property type="match status" value="1"/>
</dbReference>
<name>A0A151CJZ3_9BACT</name>
<dbReference type="Pfam" id="PF08032">
    <property type="entry name" value="SpoU_sub_bind"/>
    <property type="match status" value="1"/>
</dbReference>
<dbReference type="InterPro" id="IPR029028">
    <property type="entry name" value="Alpha/beta_knot_MTases"/>
</dbReference>
<feature type="domain" description="RNA 2-O ribose methyltransferase substrate binding" evidence="3">
    <location>
        <begin position="19"/>
        <end position="97"/>
    </location>
</feature>
<keyword evidence="5" id="KW-1185">Reference proteome</keyword>
<dbReference type="GO" id="GO:0008173">
    <property type="term" value="F:RNA methyltransferase activity"/>
    <property type="evidence" value="ECO:0007669"/>
    <property type="project" value="InterPro"/>
</dbReference>
<keyword evidence="1 4" id="KW-0489">Methyltransferase</keyword>
<comment type="caution">
    <text evidence="4">The sequence shown here is derived from an EMBL/GenBank/DDBJ whole genome shotgun (WGS) entry which is preliminary data.</text>
</comment>
<dbReference type="InterPro" id="IPR004441">
    <property type="entry name" value="rRNA_MeTrfase_TrmH"/>
</dbReference>
<keyword evidence="2 4" id="KW-0808">Transferase</keyword>
<evidence type="ECO:0000313" key="4">
    <source>
        <dbReference type="EMBL" id="KYJ87754.1"/>
    </source>
</evidence>
<dbReference type="AlphaFoldDB" id="A0A151CJZ3"/>
<dbReference type="GO" id="GO:0006396">
    <property type="term" value="P:RNA processing"/>
    <property type="evidence" value="ECO:0007669"/>
    <property type="project" value="InterPro"/>
</dbReference>
<dbReference type="GO" id="GO:0003723">
    <property type="term" value="F:RNA binding"/>
    <property type="evidence" value="ECO:0007669"/>
    <property type="project" value="InterPro"/>
</dbReference>
<evidence type="ECO:0000259" key="3">
    <source>
        <dbReference type="SMART" id="SM00967"/>
    </source>
</evidence>
<dbReference type="InterPro" id="IPR013123">
    <property type="entry name" value="SpoU_subst-bd"/>
</dbReference>
<dbReference type="OrthoDB" id="9785673at2"/>
<gene>
    <name evidence="4" type="ORF">AS592_11740</name>
</gene>
<dbReference type="SMART" id="SM00967">
    <property type="entry name" value="SpoU_sub_bind"/>
    <property type="match status" value="1"/>
</dbReference>
<dbReference type="Gene3D" id="3.40.1280.10">
    <property type="match status" value="1"/>
</dbReference>
<dbReference type="InterPro" id="IPR029064">
    <property type="entry name" value="Ribosomal_eL30-like_sf"/>
</dbReference>
<dbReference type="PANTHER" id="PTHR46429:SF1">
    <property type="entry name" value="23S RRNA (GUANOSINE-2'-O-)-METHYLTRANSFERASE RLMB"/>
    <property type="match status" value="1"/>
</dbReference>
<proteinExistence type="predicted"/>
<dbReference type="PANTHER" id="PTHR46429">
    <property type="entry name" value="23S RRNA (GUANOSINE-2'-O-)-METHYLTRANSFERASE RLMB"/>
    <property type="match status" value="1"/>
</dbReference>
<dbReference type="Proteomes" id="UP000075359">
    <property type="component" value="Unassembled WGS sequence"/>
</dbReference>
<dbReference type="STRING" id="1630136.AS592_11740"/>
<sequence>MKDSPEYLAKKAFFDKVLTIYGRNAVLEALEDQNITIHKLHLSKSNKDAPVLEQMKHLAKKRNIEVKYHDKASLSRISKNAKQDQGVALDIVLEHFGDEESFISKNINYRIIALDGVTNPQNLGMIIRSCAAGNIDAILLPTKGAAQISPLVIKASAGTLFKMPIIKTSDLKQTLRRFKEEGAALYTLSSHARKSYKEEHYSDKSVFVLGNESEGVSPAIEALCNASVAIPMQRGVESLNVAVTASLLAFL</sequence>
<evidence type="ECO:0000313" key="5">
    <source>
        <dbReference type="Proteomes" id="UP000075359"/>
    </source>
</evidence>
<dbReference type="CDD" id="cd18095">
    <property type="entry name" value="SpoU-like_rRNA-MTase"/>
    <property type="match status" value="1"/>
</dbReference>
<accession>A0A151CJZ3</accession>
<organism evidence="4 5">
    <name type="scientific">Sulfurovum riftiae</name>
    <dbReference type="NCBI Taxonomy" id="1630136"/>
    <lineage>
        <taxon>Bacteria</taxon>
        <taxon>Pseudomonadati</taxon>
        <taxon>Campylobacterota</taxon>
        <taxon>Epsilonproteobacteria</taxon>
        <taxon>Campylobacterales</taxon>
        <taxon>Sulfurovaceae</taxon>
        <taxon>Sulfurovum</taxon>
    </lineage>
</organism>
<dbReference type="InterPro" id="IPR001537">
    <property type="entry name" value="SpoU_MeTrfase"/>
</dbReference>
<evidence type="ECO:0000256" key="2">
    <source>
        <dbReference type="ARBA" id="ARBA00022679"/>
    </source>
</evidence>
<evidence type="ECO:0000256" key="1">
    <source>
        <dbReference type="ARBA" id="ARBA00022603"/>
    </source>
</evidence>
<dbReference type="SUPFAM" id="SSF75217">
    <property type="entry name" value="alpha/beta knot"/>
    <property type="match status" value="1"/>
</dbReference>
<dbReference type="GO" id="GO:0032259">
    <property type="term" value="P:methylation"/>
    <property type="evidence" value="ECO:0007669"/>
    <property type="project" value="UniProtKB-KW"/>
</dbReference>
<dbReference type="GO" id="GO:0005829">
    <property type="term" value="C:cytosol"/>
    <property type="evidence" value="ECO:0007669"/>
    <property type="project" value="TreeGrafter"/>
</dbReference>
<dbReference type="Pfam" id="PF00588">
    <property type="entry name" value="SpoU_methylase"/>
    <property type="match status" value="1"/>
</dbReference>